<comment type="similarity">
    <text evidence="2 7">Belongs to the rubredoxin family.</text>
</comment>
<dbReference type="Pfam" id="PF00301">
    <property type="entry name" value="Rubredoxin"/>
    <property type="match status" value="1"/>
</dbReference>
<dbReference type="AlphaFoldDB" id="A0A2A7TZV3"/>
<evidence type="ECO:0000313" key="9">
    <source>
        <dbReference type="EMBL" id="PEH71609.1"/>
    </source>
</evidence>
<dbReference type="EMBL" id="PDDV01000013">
    <property type="protein sequence ID" value="PEH71609.1"/>
    <property type="molecule type" value="Genomic_DNA"/>
</dbReference>
<dbReference type="Gene3D" id="2.20.28.10">
    <property type="match status" value="1"/>
</dbReference>
<dbReference type="PRINTS" id="PR00163">
    <property type="entry name" value="RUBREDOXIN"/>
</dbReference>
<evidence type="ECO:0000256" key="2">
    <source>
        <dbReference type="ARBA" id="ARBA00005337"/>
    </source>
</evidence>
<evidence type="ECO:0000256" key="3">
    <source>
        <dbReference type="ARBA" id="ARBA00022448"/>
    </source>
</evidence>
<evidence type="ECO:0000256" key="1">
    <source>
        <dbReference type="ARBA" id="ARBA00001965"/>
    </source>
</evidence>
<organism evidence="9 10">
    <name type="scientific">Edwardsiella tarda</name>
    <dbReference type="NCBI Taxonomy" id="636"/>
    <lineage>
        <taxon>Bacteria</taxon>
        <taxon>Pseudomonadati</taxon>
        <taxon>Pseudomonadota</taxon>
        <taxon>Gammaproteobacteria</taxon>
        <taxon>Enterobacterales</taxon>
        <taxon>Hafniaceae</taxon>
        <taxon>Edwardsiella</taxon>
    </lineage>
</organism>
<dbReference type="OrthoDB" id="9800607at2"/>
<keyword evidence="6 7" id="KW-0408">Iron</keyword>
<proteinExistence type="inferred from homology"/>
<dbReference type="InterPro" id="IPR018527">
    <property type="entry name" value="Rubredoxin_Fe_BS"/>
</dbReference>
<evidence type="ECO:0000256" key="7">
    <source>
        <dbReference type="RuleBase" id="RU003820"/>
    </source>
</evidence>
<dbReference type="PANTHER" id="PTHR47627:SF1">
    <property type="entry name" value="RUBREDOXIN-1-RELATED"/>
    <property type="match status" value="1"/>
</dbReference>
<gene>
    <name evidence="9" type="ORF">CRM76_06480</name>
</gene>
<dbReference type="InterPro" id="IPR024934">
    <property type="entry name" value="Rubredoxin-like_dom"/>
</dbReference>
<dbReference type="InterPro" id="IPR050526">
    <property type="entry name" value="Rubredoxin_ET"/>
</dbReference>
<dbReference type="Proteomes" id="UP000219788">
    <property type="component" value="Unassembled WGS sequence"/>
</dbReference>
<feature type="domain" description="Rubredoxin-like" evidence="8">
    <location>
        <begin position="13"/>
        <end position="64"/>
    </location>
</feature>
<dbReference type="STRING" id="636.AAW15_02090"/>
<dbReference type="PROSITE" id="PS00202">
    <property type="entry name" value="RUBREDOXIN"/>
    <property type="match status" value="1"/>
</dbReference>
<dbReference type="RefSeq" id="WP_005282271.1">
    <property type="nucleotide sequence ID" value="NZ_AP028090.1"/>
</dbReference>
<name>A0A2A7TZV3_EDWTA</name>
<reference evidence="10" key="1">
    <citation type="submission" date="2017-09" db="EMBL/GenBank/DDBJ databases">
        <title>FDA dAtabase for Regulatory Grade micrObial Sequences (FDA-ARGOS): Supporting development and validation of Infectious Disease Dx tests.</title>
        <authorList>
            <person name="Goldberg B."/>
            <person name="Campos J."/>
            <person name="Tallon L."/>
            <person name="Sadzewicz L."/>
            <person name="Ott S."/>
            <person name="Zhao X."/>
            <person name="Nagaraj S."/>
            <person name="Vavikolanu K."/>
            <person name="Aluvathingal J."/>
            <person name="Nadendla S."/>
            <person name="Geyer C."/>
            <person name="Sichtig H."/>
        </authorList>
    </citation>
    <scope>NUCLEOTIDE SEQUENCE [LARGE SCALE GENOMIC DNA]</scope>
    <source>
        <strain evidence="10">FDAARGOS_370</strain>
    </source>
</reference>
<dbReference type="GeneID" id="93125287"/>
<sequence>MFERGYGHAIPDEARLECNLCWWVYDPALGDAIGQIPAGTPFNALPEQWRCPQCDADKQHFLLLE</sequence>
<comment type="caution">
    <text evidence="9">The sequence shown here is derived from an EMBL/GenBank/DDBJ whole genome shotgun (WGS) entry which is preliminary data.</text>
</comment>
<evidence type="ECO:0000259" key="8">
    <source>
        <dbReference type="PROSITE" id="PS50903"/>
    </source>
</evidence>
<evidence type="ECO:0000256" key="4">
    <source>
        <dbReference type="ARBA" id="ARBA00022723"/>
    </source>
</evidence>
<dbReference type="GO" id="GO:0009055">
    <property type="term" value="F:electron transfer activity"/>
    <property type="evidence" value="ECO:0007669"/>
    <property type="project" value="TreeGrafter"/>
</dbReference>
<dbReference type="PANTHER" id="PTHR47627">
    <property type="entry name" value="RUBREDOXIN"/>
    <property type="match status" value="1"/>
</dbReference>
<dbReference type="PROSITE" id="PS50903">
    <property type="entry name" value="RUBREDOXIN_LIKE"/>
    <property type="match status" value="1"/>
</dbReference>
<dbReference type="GO" id="GO:0043448">
    <property type="term" value="P:alkane catabolic process"/>
    <property type="evidence" value="ECO:0007669"/>
    <property type="project" value="TreeGrafter"/>
</dbReference>
<keyword evidence="3" id="KW-0813">Transport</keyword>
<accession>A0A2A7TZV3</accession>
<dbReference type="CDD" id="cd00730">
    <property type="entry name" value="rubredoxin"/>
    <property type="match status" value="1"/>
</dbReference>
<protein>
    <recommendedName>
        <fullName evidence="7">Rubredoxin</fullName>
    </recommendedName>
</protein>
<evidence type="ECO:0000256" key="5">
    <source>
        <dbReference type="ARBA" id="ARBA00022982"/>
    </source>
</evidence>
<evidence type="ECO:0000313" key="10">
    <source>
        <dbReference type="Proteomes" id="UP000219788"/>
    </source>
</evidence>
<comment type="cofactor">
    <cofactor evidence="1 7">
        <name>Fe(3+)</name>
        <dbReference type="ChEBI" id="CHEBI:29034"/>
    </cofactor>
</comment>
<dbReference type="InterPro" id="IPR024935">
    <property type="entry name" value="Rubredoxin_dom"/>
</dbReference>
<keyword evidence="5 7" id="KW-0249">Electron transport</keyword>
<keyword evidence="4 7" id="KW-0479">Metal-binding</keyword>
<dbReference type="SUPFAM" id="SSF57802">
    <property type="entry name" value="Rubredoxin-like"/>
    <property type="match status" value="1"/>
</dbReference>
<dbReference type="GO" id="GO:0005506">
    <property type="term" value="F:iron ion binding"/>
    <property type="evidence" value="ECO:0007669"/>
    <property type="project" value="UniProtKB-UniRule"/>
</dbReference>
<evidence type="ECO:0000256" key="6">
    <source>
        <dbReference type="ARBA" id="ARBA00023004"/>
    </source>
</evidence>